<dbReference type="InterPro" id="IPR002204">
    <property type="entry name" value="3-OH-isobutyrate_DH-rel_CS"/>
</dbReference>
<accession>A0A931IHM4</accession>
<dbReference type="AlphaFoldDB" id="A0A931IHM4"/>
<evidence type="ECO:0000256" key="2">
    <source>
        <dbReference type="ARBA" id="ARBA00023002"/>
    </source>
</evidence>
<evidence type="ECO:0000259" key="6">
    <source>
        <dbReference type="Pfam" id="PF14833"/>
    </source>
</evidence>
<evidence type="ECO:0000313" key="7">
    <source>
        <dbReference type="EMBL" id="MBH0779793.1"/>
    </source>
</evidence>
<dbReference type="EMBL" id="JADMLG010000012">
    <property type="protein sequence ID" value="MBH0779793.1"/>
    <property type="molecule type" value="Genomic_DNA"/>
</dbReference>
<dbReference type="Gene3D" id="1.10.1040.10">
    <property type="entry name" value="N-(1-d-carboxylethyl)-l-norvaline Dehydrogenase, domain 2"/>
    <property type="match status" value="1"/>
</dbReference>
<keyword evidence="3" id="KW-0520">NAD</keyword>
<dbReference type="Proteomes" id="UP000655751">
    <property type="component" value="Unassembled WGS sequence"/>
</dbReference>
<protein>
    <submittedName>
        <fullName evidence="7">NAD(P)-dependent oxidoreductase</fullName>
    </submittedName>
</protein>
<name>A0A931IHM4_9NOCA</name>
<dbReference type="Pfam" id="PF03446">
    <property type="entry name" value="NAD_binding_2"/>
    <property type="match status" value="1"/>
</dbReference>
<evidence type="ECO:0000259" key="5">
    <source>
        <dbReference type="Pfam" id="PF03446"/>
    </source>
</evidence>
<dbReference type="SUPFAM" id="SSF51735">
    <property type="entry name" value="NAD(P)-binding Rossmann-fold domains"/>
    <property type="match status" value="1"/>
</dbReference>
<feature type="active site" evidence="4">
    <location>
        <position position="186"/>
    </location>
</feature>
<dbReference type="PROSITE" id="PS00895">
    <property type="entry name" value="3_HYDROXYISOBUT_DH"/>
    <property type="match status" value="1"/>
</dbReference>
<dbReference type="Gene3D" id="3.40.50.720">
    <property type="entry name" value="NAD(P)-binding Rossmann-like Domain"/>
    <property type="match status" value="1"/>
</dbReference>
<dbReference type="GO" id="GO:0050661">
    <property type="term" value="F:NADP binding"/>
    <property type="evidence" value="ECO:0007669"/>
    <property type="project" value="InterPro"/>
</dbReference>
<dbReference type="PANTHER" id="PTHR43060:SF15">
    <property type="entry name" value="3-HYDROXYISOBUTYRATE DEHYDROGENASE-LIKE 1, MITOCHONDRIAL-RELATED"/>
    <property type="match status" value="1"/>
</dbReference>
<proteinExistence type="inferred from homology"/>
<comment type="caution">
    <text evidence="7">The sequence shown here is derived from an EMBL/GenBank/DDBJ whole genome shotgun (WGS) entry which is preliminary data.</text>
</comment>
<dbReference type="PIRSF" id="PIRSF000103">
    <property type="entry name" value="HIBADH"/>
    <property type="match status" value="1"/>
</dbReference>
<dbReference type="GO" id="GO:0016054">
    <property type="term" value="P:organic acid catabolic process"/>
    <property type="evidence" value="ECO:0007669"/>
    <property type="project" value="UniProtKB-ARBA"/>
</dbReference>
<dbReference type="RefSeq" id="WP_196152105.1">
    <property type="nucleotide sequence ID" value="NZ_JADMLG010000012.1"/>
</dbReference>
<dbReference type="GO" id="GO:0051287">
    <property type="term" value="F:NAD binding"/>
    <property type="evidence" value="ECO:0007669"/>
    <property type="project" value="InterPro"/>
</dbReference>
<dbReference type="Pfam" id="PF14833">
    <property type="entry name" value="NAD_binding_11"/>
    <property type="match status" value="1"/>
</dbReference>
<feature type="domain" description="3-hydroxyisobutyrate dehydrogenase-like NAD-binding" evidence="6">
    <location>
        <begin position="180"/>
        <end position="268"/>
    </location>
</feature>
<keyword evidence="2" id="KW-0560">Oxidoreductase</keyword>
<gene>
    <name evidence="7" type="ORF">IT779_26320</name>
</gene>
<feature type="domain" description="6-phosphogluconate dehydrogenase NADP-binding" evidence="5">
    <location>
        <begin position="18"/>
        <end position="177"/>
    </location>
</feature>
<evidence type="ECO:0000256" key="1">
    <source>
        <dbReference type="ARBA" id="ARBA00009080"/>
    </source>
</evidence>
<dbReference type="PANTHER" id="PTHR43060">
    <property type="entry name" value="3-HYDROXYISOBUTYRATE DEHYDROGENASE-LIKE 1, MITOCHONDRIAL-RELATED"/>
    <property type="match status" value="1"/>
</dbReference>
<dbReference type="InterPro" id="IPR008927">
    <property type="entry name" value="6-PGluconate_DH-like_C_sf"/>
</dbReference>
<sequence length="290" mass="28914">MTEATEVGVAQEAVAKLRVGFIGLGSQGAPMARRIIEGGYPTTLWARRPQSLEPYADTPAVIAATAAELASGSDLVCVCVVDDAGVEAVLTGPDGVLSGLAPGGIVAIHSTVHPATCVRMGELAAERGIAVVDAPVSGGAPAAVAGRLVVMAGGAPEVFARCEPVFRTYGDPVVHLGELGTGEVAKLLNNMSLAAQLEMSAGILDIAGSLGLDPRALGDVVAKGTGASYAMSLLGQLGGSLAALSGSAGPLLRKDVRILAELLGDGDVSRGLVWSAADGALGRLGHPRVG</sequence>
<dbReference type="InterPro" id="IPR029154">
    <property type="entry name" value="HIBADH-like_NADP-bd"/>
</dbReference>
<dbReference type="InterPro" id="IPR006115">
    <property type="entry name" value="6PGDH_NADP-bd"/>
</dbReference>
<organism evidence="7 8">
    <name type="scientific">Nocardia bovistercoris</name>
    <dbReference type="NCBI Taxonomy" id="2785916"/>
    <lineage>
        <taxon>Bacteria</taxon>
        <taxon>Bacillati</taxon>
        <taxon>Actinomycetota</taxon>
        <taxon>Actinomycetes</taxon>
        <taxon>Mycobacteriales</taxon>
        <taxon>Nocardiaceae</taxon>
        <taxon>Nocardia</taxon>
    </lineage>
</organism>
<dbReference type="InterPro" id="IPR015815">
    <property type="entry name" value="HIBADH-related"/>
</dbReference>
<reference evidence="7" key="1">
    <citation type="submission" date="2020-11" db="EMBL/GenBank/DDBJ databases">
        <title>Nocardia NEAU-351.nov., a novel actinomycete isolated from the cow dung.</title>
        <authorList>
            <person name="Zhang X."/>
        </authorList>
    </citation>
    <scope>NUCLEOTIDE SEQUENCE</scope>
    <source>
        <strain evidence="7">NEAU-351</strain>
    </source>
</reference>
<keyword evidence="8" id="KW-1185">Reference proteome</keyword>
<evidence type="ECO:0000313" key="8">
    <source>
        <dbReference type="Proteomes" id="UP000655751"/>
    </source>
</evidence>
<evidence type="ECO:0000256" key="4">
    <source>
        <dbReference type="PIRSR" id="PIRSR000103-1"/>
    </source>
</evidence>
<dbReference type="GO" id="GO:0016491">
    <property type="term" value="F:oxidoreductase activity"/>
    <property type="evidence" value="ECO:0007669"/>
    <property type="project" value="UniProtKB-KW"/>
</dbReference>
<comment type="similarity">
    <text evidence="1">Belongs to the HIBADH-related family.</text>
</comment>
<dbReference type="InterPro" id="IPR036291">
    <property type="entry name" value="NAD(P)-bd_dom_sf"/>
</dbReference>
<dbReference type="SUPFAM" id="SSF48179">
    <property type="entry name" value="6-phosphogluconate dehydrogenase C-terminal domain-like"/>
    <property type="match status" value="1"/>
</dbReference>
<evidence type="ECO:0000256" key="3">
    <source>
        <dbReference type="ARBA" id="ARBA00023027"/>
    </source>
</evidence>
<dbReference type="InterPro" id="IPR013328">
    <property type="entry name" value="6PGD_dom2"/>
</dbReference>